<dbReference type="InterPro" id="IPR001680">
    <property type="entry name" value="WD40_rpt"/>
</dbReference>
<feature type="repeat" description="WD" evidence="3">
    <location>
        <begin position="590"/>
        <end position="623"/>
    </location>
</feature>
<dbReference type="GO" id="GO:1903024">
    <property type="term" value="P:positive regulation of ascospore-type prospore membrane formation"/>
    <property type="evidence" value="ECO:0007669"/>
    <property type="project" value="EnsemblFungi"/>
</dbReference>
<dbReference type="GO" id="GO:1905786">
    <property type="term" value="P:positive regulation of anaphase-promoting complex-dependent catabolic process"/>
    <property type="evidence" value="ECO:0007669"/>
    <property type="project" value="EnsemblFungi"/>
</dbReference>
<evidence type="ECO:0000256" key="2">
    <source>
        <dbReference type="ARBA" id="ARBA00022737"/>
    </source>
</evidence>
<dbReference type="PROSITE" id="PS50082">
    <property type="entry name" value="WD_REPEATS_2"/>
    <property type="match status" value="1"/>
</dbReference>
<dbReference type="Gene3D" id="2.130.10.10">
    <property type="entry name" value="YVTN repeat-like/Quinoprotein amine dehydrogenase"/>
    <property type="match status" value="2"/>
</dbReference>
<dbReference type="InterPro" id="IPR033010">
    <property type="entry name" value="Cdc20/Fizzy"/>
</dbReference>
<proteinExistence type="predicted"/>
<protein>
    <submittedName>
        <fullName evidence="5">Uncharacterized protein</fullName>
    </submittedName>
</protein>
<dbReference type="SUPFAM" id="SSF50978">
    <property type="entry name" value="WD40 repeat-like"/>
    <property type="match status" value="1"/>
</dbReference>
<dbReference type="AlphaFoldDB" id="I2GZK9"/>
<dbReference type="GO" id="GO:0044778">
    <property type="term" value="P:meiotic DNA integrity checkpoint signaling"/>
    <property type="evidence" value="ECO:0007669"/>
    <property type="project" value="EnsemblFungi"/>
</dbReference>
<dbReference type="Pfam" id="PF00400">
    <property type="entry name" value="WD40"/>
    <property type="match status" value="2"/>
</dbReference>
<dbReference type="InParanoid" id="I2GZK9"/>
<evidence type="ECO:0000313" key="5">
    <source>
        <dbReference type="EMBL" id="CCH59561.1"/>
    </source>
</evidence>
<keyword evidence="6" id="KW-1185">Reference proteome</keyword>
<feature type="region of interest" description="Disordered" evidence="4">
    <location>
        <begin position="503"/>
        <end position="523"/>
    </location>
</feature>
<dbReference type="HOGENOM" id="CLU_014831_3_3_1"/>
<keyword evidence="2" id="KW-0677">Repeat</keyword>
<dbReference type="SMART" id="SM00320">
    <property type="entry name" value="WD40"/>
    <property type="match status" value="4"/>
</dbReference>
<evidence type="ECO:0000256" key="3">
    <source>
        <dbReference type="PROSITE-ProRule" id="PRU00221"/>
    </source>
</evidence>
<reference evidence="5 6" key="1">
    <citation type="journal article" date="2011" name="Proc. Natl. Acad. Sci. U.S.A.">
        <title>Evolutionary erosion of yeast sex chromosomes by mating-type switching accidents.</title>
        <authorList>
            <person name="Gordon J.L."/>
            <person name="Armisen D."/>
            <person name="Proux-Wera E."/>
            <person name="Oheigeartaigh S.S."/>
            <person name="Byrne K.P."/>
            <person name="Wolfe K.H."/>
        </authorList>
    </citation>
    <scope>NUCLEOTIDE SEQUENCE [LARGE SCALE GENOMIC DNA]</scope>
    <source>
        <strain evidence="6">ATCC 34711 / CBS 6284 / DSM 70876 / NBRC 10599 / NRRL Y-10934 / UCD 77-7</strain>
    </source>
</reference>
<dbReference type="GO" id="GO:0005680">
    <property type="term" value="C:anaphase-promoting complex"/>
    <property type="evidence" value="ECO:0007669"/>
    <property type="project" value="EnsemblFungi"/>
</dbReference>
<dbReference type="GO" id="GO:0007130">
    <property type="term" value="P:synaptonemal complex assembly"/>
    <property type="evidence" value="ECO:0007669"/>
    <property type="project" value="EnsemblFungi"/>
</dbReference>
<dbReference type="GeneID" id="14493888"/>
<dbReference type="GO" id="GO:0030476">
    <property type="term" value="P:ascospore wall assembly"/>
    <property type="evidence" value="ECO:0007669"/>
    <property type="project" value="EnsemblFungi"/>
</dbReference>
<dbReference type="InterPro" id="IPR015943">
    <property type="entry name" value="WD40/YVTN_repeat-like_dom_sf"/>
</dbReference>
<dbReference type="GO" id="GO:0010997">
    <property type="term" value="F:anaphase-promoting complex binding"/>
    <property type="evidence" value="ECO:0007669"/>
    <property type="project" value="InterPro"/>
</dbReference>
<evidence type="ECO:0000256" key="1">
    <source>
        <dbReference type="ARBA" id="ARBA00022574"/>
    </source>
</evidence>
<dbReference type="GO" id="GO:1990757">
    <property type="term" value="F:ubiquitin ligase activator activity"/>
    <property type="evidence" value="ECO:0007669"/>
    <property type="project" value="EnsemblFungi"/>
</dbReference>
<organism evidence="5 6">
    <name type="scientific">Henningerozyma blattae (strain ATCC 34711 / CBS 6284 / DSM 70876 / NBRC 10599 / NRRL Y-10934 / UCD 77-7)</name>
    <name type="common">Yeast</name>
    <name type="synonym">Tetrapisispora blattae</name>
    <dbReference type="NCBI Taxonomy" id="1071380"/>
    <lineage>
        <taxon>Eukaryota</taxon>
        <taxon>Fungi</taxon>
        <taxon>Dikarya</taxon>
        <taxon>Ascomycota</taxon>
        <taxon>Saccharomycotina</taxon>
        <taxon>Saccharomycetes</taxon>
        <taxon>Saccharomycetales</taxon>
        <taxon>Saccharomycetaceae</taxon>
        <taxon>Henningerozyma</taxon>
    </lineage>
</organism>
<name>I2GZK9_HENB6</name>
<dbReference type="FunCoup" id="I2GZK9">
    <property type="interactions" value="254"/>
</dbReference>
<gene>
    <name evidence="5" type="primary">TBLA0B07430</name>
    <name evidence="5" type="ORF">TBLA_0B07430</name>
</gene>
<evidence type="ECO:0000313" key="6">
    <source>
        <dbReference type="Proteomes" id="UP000002866"/>
    </source>
</evidence>
<dbReference type="InterPro" id="IPR036322">
    <property type="entry name" value="WD40_repeat_dom_sf"/>
</dbReference>
<dbReference type="PANTHER" id="PTHR19918">
    <property type="entry name" value="CELL DIVISION CYCLE 20 CDC20 FIZZY -RELATED"/>
    <property type="match status" value="1"/>
</dbReference>
<dbReference type="STRING" id="1071380.I2GZK9"/>
<keyword evidence="1 3" id="KW-0853">WD repeat</keyword>
<dbReference type="GO" id="GO:0031145">
    <property type="term" value="P:anaphase-promoting complex-dependent catabolic process"/>
    <property type="evidence" value="ECO:0007669"/>
    <property type="project" value="TreeGrafter"/>
</dbReference>
<dbReference type="Proteomes" id="UP000002866">
    <property type="component" value="Chromosome 2"/>
</dbReference>
<dbReference type="EMBL" id="HE806317">
    <property type="protein sequence ID" value="CCH59561.1"/>
    <property type="molecule type" value="Genomic_DNA"/>
</dbReference>
<evidence type="ECO:0000256" key="4">
    <source>
        <dbReference type="SAM" id="MobiDB-lite"/>
    </source>
</evidence>
<sequence length="797" mass="90470">MPRKSSEKFIHYYKTSNGMSNPFANNDNHINTNKRKKIKHNKDYNLNSTNPVINSFETQLNLDRFIPMATSKNAYRSNSPKLKNIINDFASVNMNTNDDLGANDNRLNEEIDSNNFTTLFTNSTSFFSNLRYSGFYDPITSNNRTPVSSLTMPHSSTPIKDNNSISLDDSQYKDKIANSLGFIKQNRVLNFNSSYSYNNSSYSNNNSPKDNSTIFRKDKKRPTYPMDIFDPFLYNFPNKFNDSNDIDKNNTKNINQRPTNRIKSHIPYRVLDAPNLRNDFYSNLISWSITTNNIIVALGYSVYIWSDKIGAIPILNNEYLSTKNDIICSISSCPFNDLVLVGTKKGKLLLFNQTISIERQKIPNNNVSKQIPLFEYQSNNFKGIGCIKWFKEDTKDINKIKFIIGEENGDVTFLNIIEIPPKKLYSKNKYDSSKIYSKRIPSNSKTNYYNIGRTRKGSTTTTNLFDLYTSTRNNAIASNININDDTGSNSMFIFNDLRNSVRSNSQTSNTNSNNSNINSVNSNNKKNLRIPAITKYVSDIEDERLGKDGIFGPMFENNSDYETYTDISTELDFESNDTYSKWEIVHISSFQAQTQQICGISINEDCNLLAVGGNDNSCTLWDITATENPILNYTFPHTAAVKAVSFCPWSKSLLATGGGSKDRKIKFWHTTTGTLIKEVSTKGQITSLIWSTRYKQLVATFGFGDIEKPILATLYSFPSLNPLMQVTSPTPIRALCAVTSPNDSSICVATNDETIRFYDLWSEKEDIINEANEPGLFGSNLIEHMEGINVKREEFIR</sequence>
<dbReference type="RefSeq" id="XP_004179080.1">
    <property type="nucleotide sequence ID" value="XM_004179032.1"/>
</dbReference>
<dbReference type="eggNOG" id="KOG0305">
    <property type="taxonomic scope" value="Eukaryota"/>
</dbReference>
<dbReference type="OrthoDB" id="10263272at2759"/>
<accession>I2GZK9</accession>
<dbReference type="PANTHER" id="PTHR19918:SF5">
    <property type="entry name" value="MEIOSIS-SPECIFIC APC_C ACTIVATOR PROTEIN AMA1"/>
    <property type="match status" value="1"/>
</dbReference>
<dbReference type="KEGG" id="tbl:TBLA_0B07430"/>